<dbReference type="AlphaFoldDB" id="A0ABD2BUG0"/>
<evidence type="ECO:0000313" key="2">
    <source>
        <dbReference type="EMBL" id="KAL2735903.1"/>
    </source>
</evidence>
<organism evidence="2 3">
    <name type="scientific">Vespula squamosa</name>
    <name type="common">Southern yellow jacket</name>
    <name type="synonym">Wasp</name>
    <dbReference type="NCBI Taxonomy" id="30214"/>
    <lineage>
        <taxon>Eukaryota</taxon>
        <taxon>Metazoa</taxon>
        <taxon>Ecdysozoa</taxon>
        <taxon>Arthropoda</taxon>
        <taxon>Hexapoda</taxon>
        <taxon>Insecta</taxon>
        <taxon>Pterygota</taxon>
        <taxon>Neoptera</taxon>
        <taxon>Endopterygota</taxon>
        <taxon>Hymenoptera</taxon>
        <taxon>Apocrita</taxon>
        <taxon>Aculeata</taxon>
        <taxon>Vespoidea</taxon>
        <taxon>Vespidae</taxon>
        <taxon>Vespinae</taxon>
        <taxon>Vespula</taxon>
    </lineage>
</organism>
<protein>
    <submittedName>
        <fullName evidence="2">Uncharacterized protein</fullName>
    </submittedName>
</protein>
<keyword evidence="3" id="KW-1185">Reference proteome</keyword>
<feature type="compositionally biased region" description="Low complexity" evidence="1">
    <location>
        <begin position="65"/>
        <end position="80"/>
    </location>
</feature>
<evidence type="ECO:0000313" key="3">
    <source>
        <dbReference type="Proteomes" id="UP001607302"/>
    </source>
</evidence>
<gene>
    <name evidence="2" type="ORF">V1478_002587</name>
</gene>
<dbReference type="Proteomes" id="UP001607302">
    <property type="component" value="Unassembled WGS sequence"/>
</dbReference>
<accession>A0ABD2BUG0</accession>
<feature type="region of interest" description="Disordered" evidence="1">
    <location>
        <begin position="65"/>
        <end position="91"/>
    </location>
</feature>
<proteinExistence type="predicted"/>
<evidence type="ECO:0000256" key="1">
    <source>
        <dbReference type="SAM" id="MobiDB-lite"/>
    </source>
</evidence>
<comment type="caution">
    <text evidence="2">The sequence shown here is derived from an EMBL/GenBank/DDBJ whole genome shotgun (WGS) entry which is preliminary data.</text>
</comment>
<name>A0ABD2BUG0_VESSQ</name>
<reference evidence="2 3" key="1">
    <citation type="journal article" date="2024" name="Ann. Entomol. Soc. Am.">
        <title>Genomic analyses of the southern and eastern yellowjacket wasps (Hymenoptera: Vespidae) reveal evolutionary signatures of social life.</title>
        <authorList>
            <person name="Catto M.A."/>
            <person name="Caine P.B."/>
            <person name="Orr S.E."/>
            <person name="Hunt B.G."/>
            <person name="Goodisman M.A.D."/>
        </authorList>
    </citation>
    <scope>NUCLEOTIDE SEQUENCE [LARGE SCALE GENOMIC DNA]</scope>
    <source>
        <strain evidence="2">233</strain>
        <tissue evidence="2">Head and thorax</tissue>
    </source>
</reference>
<dbReference type="EMBL" id="JAUDFV010000056">
    <property type="protein sequence ID" value="KAL2735903.1"/>
    <property type="molecule type" value="Genomic_DNA"/>
</dbReference>
<sequence>MYVPIPKWDTRYMPKIYWHFVWGALLRNAETAVAMLGGTPSREYKDTIEYTSSSNVIVIVLISSGGSNTNSNTSSSSSSSSGGGSGREREH</sequence>